<accession>A0ACA9Q8A9</accession>
<sequence length="47" mass="5598">KQSLKRKFTDVTIFVAEIEIGSERYTPQLFGTWSHKQLIRRQSPLTY</sequence>
<evidence type="ECO:0000313" key="1">
    <source>
        <dbReference type="EMBL" id="CAG8738435.1"/>
    </source>
</evidence>
<comment type="caution">
    <text evidence="1">The sequence shown here is derived from an EMBL/GenBank/DDBJ whole genome shotgun (WGS) entry which is preliminary data.</text>
</comment>
<dbReference type="EMBL" id="CAJVQC010028056">
    <property type="protein sequence ID" value="CAG8738435.1"/>
    <property type="molecule type" value="Genomic_DNA"/>
</dbReference>
<proteinExistence type="predicted"/>
<name>A0ACA9Q8A9_9GLOM</name>
<organism evidence="1 2">
    <name type="scientific">Racocetra persica</name>
    <dbReference type="NCBI Taxonomy" id="160502"/>
    <lineage>
        <taxon>Eukaryota</taxon>
        <taxon>Fungi</taxon>
        <taxon>Fungi incertae sedis</taxon>
        <taxon>Mucoromycota</taxon>
        <taxon>Glomeromycotina</taxon>
        <taxon>Glomeromycetes</taxon>
        <taxon>Diversisporales</taxon>
        <taxon>Gigasporaceae</taxon>
        <taxon>Racocetra</taxon>
    </lineage>
</organism>
<reference evidence="1" key="1">
    <citation type="submission" date="2021-06" db="EMBL/GenBank/DDBJ databases">
        <authorList>
            <person name="Kallberg Y."/>
            <person name="Tangrot J."/>
            <person name="Rosling A."/>
        </authorList>
    </citation>
    <scope>NUCLEOTIDE SEQUENCE</scope>
    <source>
        <strain evidence="1">MA461A</strain>
    </source>
</reference>
<dbReference type="Proteomes" id="UP000789920">
    <property type="component" value="Unassembled WGS sequence"/>
</dbReference>
<protein>
    <submittedName>
        <fullName evidence="1">32139_t:CDS:1</fullName>
    </submittedName>
</protein>
<evidence type="ECO:0000313" key="2">
    <source>
        <dbReference type="Proteomes" id="UP000789920"/>
    </source>
</evidence>
<feature type="non-terminal residue" evidence="1">
    <location>
        <position position="1"/>
    </location>
</feature>
<gene>
    <name evidence="1" type="ORF">RPERSI_LOCUS12905</name>
</gene>
<keyword evidence="2" id="KW-1185">Reference proteome</keyword>